<accession>A0A4Y7II05</accession>
<keyword evidence="4" id="KW-0489">Methyltransferase</keyword>
<dbReference type="EMBL" id="CM010715">
    <property type="protein sequence ID" value="RZC47069.1"/>
    <property type="molecule type" value="Genomic_DNA"/>
</dbReference>
<keyword evidence="17" id="KW-1185">Reference proteome</keyword>
<keyword evidence="6" id="KW-0949">S-adenosyl-L-methionine</keyword>
<comment type="similarity">
    <text evidence="2">Belongs to the methyltransferase superfamily. HEN1 family.</text>
</comment>
<dbReference type="InterPro" id="IPR029063">
    <property type="entry name" value="SAM-dependent_MTases_sf"/>
</dbReference>
<comment type="cofactor">
    <cofactor evidence="1">
        <name>Mg(2+)</name>
        <dbReference type="ChEBI" id="CHEBI:18420"/>
    </cofactor>
</comment>
<feature type="domain" description="HTH La-type RNA-binding" evidence="15">
    <location>
        <begin position="98"/>
        <end position="208"/>
    </location>
</feature>
<keyword evidence="9 13" id="KW-0694">RNA-binding</keyword>
<evidence type="ECO:0000256" key="11">
    <source>
        <dbReference type="ARBA" id="ARBA00035025"/>
    </source>
</evidence>
<dbReference type="GO" id="GO:0030422">
    <property type="term" value="P:siRNA processing"/>
    <property type="evidence" value="ECO:0007669"/>
    <property type="project" value="TreeGrafter"/>
</dbReference>
<dbReference type="STRING" id="3469.A0A4Y7II05"/>
<evidence type="ECO:0000313" key="17">
    <source>
        <dbReference type="Proteomes" id="UP000316621"/>
    </source>
</evidence>
<evidence type="ECO:0000313" key="16">
    <source>
        <dbReference type="EMBL" id="RZC47069.1"/>
    </source>
</evidence>
<keyword evidence="7" id="KW-0479">Metal-binding</keyword>
<evidence type="ECO:0000256" key="1">
    <source>
        <dbReference type="ARBA" id="ARBA00001946"/>
    </source>
</evidence>
<dbReference type="GO" id="GO:0090486">
    <property type="term" value="F:small RNA 2'-O-methyltransferase activity"/>
    <property type="evidence" value="ECO:0007669"/>
    <property type="project" value="UniProtKB-EC"/>
</dbReference>
<keyword evidence="10" id="KW-0943">RNA-mediated gene silencing</keyword>
<proteinExistence type="inferred from homology"/>
<gene>
    <name evidence="16" type="ORF">C5167_040018</name>
</gene>
<evidence type="ECO:0000256" key="10">
    <source>
        <dbReference type="ARBA" id="ARBA00023158"/>
    </source>
</evidence>
<dbReference type="SUPFAM" id="SSF54768">
    <property type="entry name" value="dsRNA-binding domain-like"/>
    <property type="match status" value="1"/>
</dbReference>
<dbReference type="SUPFAM" id="SSF53335">
    <property type="entry name" value="S-adenosyl-L-methionine-dependent methyltransferases"/>
    <property type="match status" value="1"/>
</dbReference>
<dbReference type="InterPro" id="IPR013216">
    <property type="entry name" value="Methyltransf_11"/>
</dbReference>
<evidence type="ECO:0000256" key="5">
    <source>
        <dbReference type="ARBA" id="ARBA00022679"/>
    </source>
</evidence>
<dbReference type="Pfam" id="PF21224">
    <property type="entry name" value="Hen1_LCD"/>
    <property type="match status" value="1"/>
</dbReference>
<dbReference type="PANTHER" id="PTHR21404:SF3">
    <property type="entry name" value="SMALL RNA 2'-O-METHYLTRANSFERASE"/>
    <property type="match status" value="1"/>
</dbReference>
<evidence type="ECO:0000256" key="6">
    <source>
        <dbReference type="ARBA" id="ARBA00022691"/>
    </source>
</evidence>
<evidence type="ECO:0000256" key="3">
    <source>
        <dbReference type="ARBA" id="ARBA00021330"/>
    </source>
</evidence>
<comment type="catalytic activity">
    <reaction evidence="12">
        <text>small RNA 3'-end nucleotide + S-adenosyl-L-methionine = small RNA 3'-end 2'-O-methylnucleotide + S-adenosyl-L-homocysteine + H(+)</text>
        <dbReference type="Rhea" id="RHEA:37887"/>
        <dbReference type="Rhea" id="RHEA-COMP:10415"/>
        <dbReference type="Rhea" id="RHEA-COMP:10416"/>
        <dbReference type="ChEBI" id="CHEBI:15378"/>
        <dbReference type="ChEBI" id="CHEBI:57856"/>
        <dbReference type="ChEBI" id="CHEBI:59789"/>
        <dbReference type="ChEBI" id="CHEBI:74896"/>
        <dbReference type="ChEBI" id="CHEBI:74898"/>
        <dbReference type="EC" id="2.1.1.386"/>
    </reaction>
</comment>
<evidence type="ECO:0000256" key="4">
    <source>
        <dbReference type="ARBA" id="ARBA00022603"/>
    </source>
</evidence>
<dbReference type="InterPro" id="IPR040813">
    <property type="entry name" value="Hen1_Lam_C"/>
</dbReference>
<dbReference type="InterPro" id="IPR040870">
    <property type="entry name" value="HEN1_dsRBD2"/>
</dbReference>
<dbReference type="GO" id="GO:0008757">
    <property type="term" value="F:S-adenosylmethionine-dependent methyltransferase activity"/>
    <property type="evidence" value="ECO:0007669"/>
    <property type="project" value="InterPro"/>
</dbReference>
<dbReference type="Gene3D" id="3.30.160.20">
    <property type="match status" value="1"/>
</dbReference>
<evidence type="ECO:0000256" key="14">
    <source>
        <dbReference type="SAM" id="MobiDB-lite"/>
    </source>
</evidence>
<keyword evidence="5" id="KW-0808">Transferase</keyword>
<evidence type="ECO:0000256" key="13">
    <source>
        <dbReference type="PROSITE-ProRule" id="PRU00332"/>
    </source>
</evidence>
<reference evidence="16 17" key="1">
    <citation type="journal article" date="2018" name="Science">
        <title>The opium poppy genome and morphinan production.</title>
        <authorList>
            <person name="Guo L."/>
            <person name="Winzer T."/>
            <person name="Yang X."/>
            <person name="Li Y."/>
            <person name="Ning Z."/>
            <person name="He Z."/>
            <person name="Teodor R."/>
            <person name="Lu Y."/>
            <person name="Bowser T.A."/>
            <person name="Graham I.A."/>
            <person name="Ye K."/>
        </authorList>
    </citation>
    <scope>NUCLEOTIDE SEQUENCE [LARGE SCALE GENOMIC DNA]</scope>
    <source>
        <strain evidence="17">cv. HN1</strain>
        <tissue evidence="16">Leaves</tissue>
    </source>
</reference>
<dbReference type="GO" id="GO:0003723">
    <property type="term" value="F:RNA binding"/>
    <property type="evidence" value="ECO:0007669"/>
    <property type="project" value="UniProtKB-UniRule"/>
</dbReference>
<dbReference type="PROSITE" id="PS50961">
    <property type="entry name" value="HTH_LA"/>
    <property type="match status" value="1"/>
</dbReference>
<dbReference type="Pfam" id="PF18441">
    <property type="entry name" value="Hen1_Lam_C"/>
    <property type="match status" value="1"/>
</dbReference>
<dbReference type="OrthoDB" id="2154311at2759"/>
<dbReference type="InterPro" id="IPR046357">
    <property type="entry name" value="PPIase_dom_sf"/>
</dbReference>
<sequence length="929" mass="102417">MGTESVVPKKAPLPTPKAIIHQKFGTKAVYKTEEVKESAQNVCPGLAIPQQGPSLFRCTLELPDVAVTSEVCKRKKDAEQSAAQIAIDKLGIKTGTNELTVKELCDELVTRVSYVFSDEFLPSPHPLTGHLRAALMRRGHLKGLVPASILAACDQKVNNLCKSINRKVETDHLLSIPLIMKAATLSGSVATDEGKLWIRKQNQYSPETIEAVNNGNPSTENICVQAIRIPCSLEKPVQPLSLNISSKEYYVDVIAEKLGVADASHVLLSRTIGKSSSEMRVYFSPLGLPLESDSTLEDLSYETETLNLRASYFSGQNIHGEAILATFGYTWKCTDLFHEDVTLGTYYRMLVGRLPDGGYKLSRDAVIAADLPTAFTTRTNWRGSYPRDLLSTFCRLHWLPEPEFSTTCVNDANQSPTKKQKIEDTANGGDVEANSKEGIMGGGATFKCGVKIVSTSHDVIMECLPGDCYKRQGDAVQSTSLKVLLWLNKYFKQLDLPIEKWSPSENNALGVRVYPKNFLKAFAICASIHTRVLSKDSVGLLNRVEELVEMNRHYNIVSPPKIEGLDSGVSPSNGSLVCISYDISLVREGEEDVKETLETCEEFEFEIGSGFVVPQIETCVTQMSAGQSAFFITELPHQLLVLSSAGGCAKSISSSSLKNCVSKYSINLLRVQEPLEDRMEQALFSPPLSKQRVEYAVKHINESCAATLVDFGCGSGALLDSLLDYPITLEKIVGVDISRKSLTRAAKVLHSKLSSVHGKDSPLSSIKSALLYDGSITTFDTRLYGFDIGTCLEVIEHMQEDEACAFGNIALSTFCPKILIVSTPNYEYNPILQKNSRDDEADEKNSSLPCKFRNHDHKFEWTRVQFNSWASDLASRHNYSVEFSGVGGIGDVEPGFASQIAVFRRKSQLPNLEDLAAQHYEVLYEWSKN</sequence>
<evidence type="ECO:0000256" key="12">
    <source>
        <dbReference type="ARBA" id="ARBA00048418"/>
    </source>
</evidence>
<dbReference type="EC" id="2.1.1.386" evidence="11"/>
<dbReference type="GO" id="GO:0003755">
    <property type="term" value="F:peptidyl-prolyl cis-trans isomerase activity"/>
    <property type="evidence" value="ECO:0007669"/>
    <property type="project" value="InterPro"/>
</dbReference>
<protein>
    <recommendedName>
        <fullName evidence="3">Small RNA 2'-O-methyltransferase</fullName>
        <ecNumber evidence="11">2.1.1.386</ecNumber>
    </recommendedName>
</protein>
<dbReference type="Pfam" id="PF08241">
    <property type="entry name" value="Methyltransf_11"/>
    <property type="match status" value="1"/>
</dbReference>
<dbReference type="FunFam" id="3.40.50.150:FF:000215">
    <property type="entry name" value="Hua enhancer1"/>
    <property type="match status" value="1"/>
</dbReference>
<dbReference type="Pfam" id="PF24995">
    <property type="entry name" value="DSRM_2"/>
    <property type="match status" value="1"/>
</dbReference>
<evidence type="ECO:0000256" key="8">
    <source>
        <dbReference type="ARBA" id="ARBA00022842"/>
    </source>
</evidence>
<dbReference type="Gene3D" id="3.10.50.40">
    <property type="match status" value="1"/>
</dbReference>
<dbReference type="Gramene" id="RZC47069">
    <property type="protein sequence ID" value="RZC47069"/>
    <property type="gene ID" value="C5167_040018"/>
</dbReference>
<dbReference type="OMA" id="ELLWEWP"/>
<organism evidence="16 17">
    <name type="scientific">Papaver somniferum</name>
    <name type="common">Opium poppy</name>
    <dbReference type="NCBI Taxonomy" id="3469"/>
    <lineage>
        <taxon>Eukaryota</taxon>
        <taxon>Viridiplantae</taxon>
        <taxon>Streptophyta</taxon>
        <taxon>Embryophyta</taxon>
        <taxon>Tracheophyta</taxon>
        <taxon>Spermatophyta</taxon>
        <taxon>Magnoliopsida</taxon>
        <taxon>Ranunculales</taxon>
        <taxon>Papaveraceae</taxon>
        <taxon>Papaveroideae</taxon>
        <taxon>Papaver</taxon>
    </lineage>
</organism>
<dbReference type="SUPFAM" id="SSF54534">
    <property type="entry name" value="FKBP-like"/>
    <property type="match status" value="1"/>
</dbReference>
<dbReference type="InterPro" id="IPR056755">
    <property type="entry name" value="DSRM_2"/>
</dbReference>
<dbReference type="Gene3D" id="3.40.50.150">
    <property type="entry name" value="Vaccinia Virus protein VP39"/>
    <property type="match status" value="1"/>
</dbReference>
<evidence type="ECO:0000256" key="7">
    <source>
        <dbReference type="ARBA" id="ARBA00022723"/>
    </source>
</evidence>
<dbReference type="InterPro" id="IPR026610">
    <property type="entry name" value="Hen1"/>
</dbReference>
<feature type="region of interest" description="Disordered" evidence="14">
    <location>
        <begin position="409"/>
        <end position="434"/>
    </location>
</feature>
<dbReference type="InterPro" id="IPR006630">
    <property type="entry name" value="La_HTH"/>
</dbReference>
<dbReference type="Pfam" id="PF17842">
    <property type="entry name" value="dsRBD2"/>
    <property type="match status" value="1"/>
</dbReference>
<dbReference type="Proteomes" id="UP000316621">
    <property type="component" value="Chromosome 1"/>
</dbReference>
<dbReference type="GO" id="GO:0046872">
    <property type="term" value="F:metal ion binding"/>
    <property type="evidence" value="ECO:0007669"/>
    <property type="project" value="UniProtKB-KW"/>
</dbReference>
<dbReference type="GO" id="GO:0001510">
    <property type="term" value="P:RNA methylation"/>
    <property type="evidence" value="ECO:0007669"/>
    <property type="project" value="InterPro"/>
</dbReference>
<dbReference type="PANTHER" id="PTHR21404">
    <property type="entry name" value="HEN1"/>
    <property type="match status" value="1"/>
</dbReference>
<dbReference type="AlphaFoldDB" id="A0A4Y7II05"/>
<dbReference type="GO" id="GO:0005634">
    <property type="term" value="C:nucleus"/>
    <property type="evidence" value="ECO:0007669"/>
    <property type="project" value="TreeGrafter"/>
</dbReference>
<evidence type="ECO:0000259" key="15">
    <source>
        <dbReference type="PROSITE" id="PS50961"/>
    </source>
</evidence>
<name>A0A4Y7II05_PAPSO</name>
<dbReference type="GO" id="GO:0005737">
    <property type="term" value="C:cytoplasm"/>
    <property type="evidence" value="ECO:0007669"/>
    <property type="project" value="TreeGrafter"/>
</dbReference>
<keyword evidence="8" id="KW-0460">Magnesium</keyword>
<evidence type="ECO:0000256" key="9">
    <source>
        <dbReference type="ARBA" id="ARBA00022884"/>
    </source>
</evidence>
<evidence type="ECO:0000256" key="2">
    <source>
        <dbReference type="ARBA" id="ARBA00009026"/>
    </source>
</evidence>